<dbReference type="GO" id="GO:0006508">
    <property type="term" value="P:proteolysis"/>
    <property type="evidence" value="ECO:0007669"/>
    <property type="project" value="UniProtKB-KW"/>
</dbReference>
<proteinExistence type="inferred from homology"/>
<dbReference type="InterPro" id="IPR022764">
    <property type="entry name" value="Peptidase_S54_rhomboid_dom"/>
</dbReference>
<evidence type="ECO:0000256" key="4">
    <source>
        <dbReference type="ARBA" id="ARBA00022801"/>
    </source>
</evidence>
<evidence type="ECO:0000259" key="8">
    <source>
        <dbReference type="Pfam" id="PF01694"/>
    </source>
</evidence>
<evidence type="ECO:0000256" key="3">
    <source>
        <dbReference type="ARBA" id="ARBA00022692"/>
    </source>
</evidence>
<sequence>MSPDEQQPSATGPAGPPVCYRHPDRESNIRCTRCERPVCGDCMVSASVGFQCPDCVRQGSRQVREARTVAGGRVAPTTATAIVTKTLIGLNLAVFVLVQVVGNTFVDRWILVGRFFMGGEWQGVAEGQWYRLLTATFLHQQFWHIGLNMLGLWMLGPPLEAALGRSRFVALYLVAGLGGSALSYLIAEPNQGSLGASGALFGLFGAMIVLGRRMNYDLKPLIILLALNLMITFLNMSTIDWRAHLGGLVAGTLAAIGVVYAPARQRTLVQVGSLLAVLAIVVAIVLIRTAQIV</sequence>
<dbReference type="PANTHER" id="PTHR43731:SF14">
    <property type="entry name" value="PRESENILIN-ASSOCIATED RHOMBOID-LIKE PROTEIN, MITOCHONDRIAL"/>
    <property type="match status" value="1"/>
</dbReference>
<comment type="caution">
    <text evidence="9">The sequence shown here is derived from an EMBL/GenBank/DDBJ whole genome shotgun (WGS) entry which is preliminary data.</text>
</comment>
<feature type="transmembrane region" description="Helical" evidence="7">
    <location>
        <begin position="87"/>
        <end position="106"/>
    </location>
</feature>
<dbReference type="PANTHER" id="PTHR43731">
    <property type="entry name" value="RHOMBOID PROTEASE"/>
    <property type="match status" value="1"/>
</dbReference>
<name>A0A1T3NZB2_9ACTN</name>
<accession>A0A1T3NZB2</accession>
<evidence type="ECO:0000256" key="7">
    <source>
        <dbReference type="SAM" id="Phobius"/>
    </source>
</evidence>
<dbReference type="STRING" id="159449.B4N89_14885"/>
<feature type="transmembrane region" description="Helical" evidence="7">
    <location>
        <begin position="218"/>
        <end position="237"/>
    </location>
</feature>
<feature type="transmembrane region" description="Helical" evidence="7">
    <location>
        <begin position="193"/>
        <end position="211"/>
    </location>
</feature>
<dbReference type="RefSeq" id="WP_078976323.1">
    <property type="nucleotide sequence ID" value="NZ_MWQN01000001.1"/>
</dbReference>
<dbReference type="Gene3D" id="1.20.1540.10">
    <property type="entry name" value="Rhomboid-like"/>
    <property type="match status" value="1"/>
</dbReference>
<dbReference type="GO" id="GO:0016020">
    <property type="term" value="C:membrane"/>
    <property type="evidence" value="ECO:0007669"/>
    <property type="project" value="UniProtKB-SubCell"/>
</dbReference>
<dbReference type="Proteomes" id="UP000190037">
    <property type="component" value="Unassembled WGS sequence"/>
</dbReference>
<feature type="domain" description="Peptidase S54 rhomboid" evidence="8">
    <location>
        <begin position="127"/>
        <end position="258"/>
    </location>
</feature>
<organism evidence="9 10">
    <name type="scientific">Embleya scabrispora</name>
    <dbReference type="NCBI Taxonomy" id="159449"/>
    <lineage>
        <taxon>Bacteria</taxon>
        <taxon>Bacillati</taxon>
        <taxon>Actinomycetota</taxon>
        <taxon>Actinomycetes</taxon>
        <taxon>Kitasatosporales</taxon>
        <taxon>Streptomycetaceae</taxon>
        <taxon>Embleya</taxon>
    </lineage>
</organism>
<feature type="transmembrane region" description="Helical" evidence="7">
    <location>
        <begin position="268"/>
        <end position="287"/>
    </location>
</feature>
<dbReference type="EMBL" id="MWQN01000001">
    <property type="protein sequence ID" value="OPC82052.1"/>
    <property type="molecule type" value="Genomic_DNA"/>
</dbReference>
<evidence type="ECO:0000313" key="10">
    <source>
        <dbReference type="Proteomes" id="UP000190037"/>
    </source>
</evidence>
<dbReference type="InterPro" id="IPR035952">
    <property type="entry name" value="Rhomboid-like_sf"/>
</dbReference>
<feature type="transmembrane region" description="Helical" evidence="7">
    <location>
        <begin position="168"/>
        <end position="187"/>
    </location>
</feature>
<dbReference type="SUPFAM" id="SSF57845">
    <property type="entry name" value="B-box zinc-binding domain"/>
    <property type="match status" value="1"/>
</dbReference>
<feature type="transmembrane region" description="Helical" evidence="7">
    <location>
        <begin position="137"/>
        <end position="156"/>
    </location>
</feature>
<protein>
    <submittedName>
        <fullName evidence="9">Rhomboid family intramembrane serine protease</fullName>
    </submittedName>
</protein>
<keyword evidence="9" id="KW-0645">Protease</keyword>
<dbReference type="InterPro" id="IPR050925">
    <property type="entry name" value="Rhomboid_protease_S54"/>
</dbReference>
<dbReference type="AlphaFoldDB" id="A0A1T3NZB2"/>
<feature type="transmembrane region" description="Helical" evidence="7">
    <location>
        <begin position="243"/>
        <end position="261"/>
    </location>
</feature>
<evidence type="ECO:0000313" key="9">
    <source>
        <dbReference type="EMBL" id="OPC82052.1"/>
    </source>
</evidence>
<dbReference type="Gene3D" id="3.30.160.60">
    <property type="entry name" value="Classic Zinc Finger"/>
    <property type="match status" value="1"/>
</dbReference>
<comment type="similarity">
    <text evidence="2">Belongs to the peptidase S54 family.</text>
</comment>
<evidence type="ECO:0000256" key="1">
    <source>
        <dbReference type="ARBA" id="ARBA00004141"/>
    </source>
</evidence>
<keyword evidence="3 7" id="KW-0812">Transmembrane</keyword>
<keyword evidence="10" id="KW-1185">Reference proteome</keyword>
<keyword evidence="6 7" id="KW-0472">Membrane</keyword>
<dbReference type="GO" id="GO:0004252">
    <property type="term" value="F:serine-type endopeptidase activity"/>
    <property type="evidence" value="ECO:0007669"/>
    <property type="project" value="InterPro"/>
</dbReference>
<dbReference type="OrthoDB" id="9807874at2"/>
<reference evidence="9 10" key="1">
    <citation type="submission" date="2017-03" db="EMBL/GenBank/DDBJ databases">
        <title>Draft genome sequence of Streptomyces scabrisporus NF3, endophyte isolated from Amphipterygium adstringens.</title>
        <authorList>
            <person name="Vazquez M."/>
            <person name="Ceapa C.D."/>
            <person name="Rodriguez Luna D."/>
            <person name="Sanchez Esquivel S."/>
        </authorList>
    </citation>
    <scope>NUCLEOTIDE SEQUENCE [LARGE SCALE GENOMIC DNA]</scope>
    <source>
        <strain evidence="9 10">NF3</strain>
    </source>
</reference>
<comment type="subcellular location">
    <subcellularLocation>
        <location evidence="1">Membrane</location>
        <topology evidence="1">Multi-pass membrane protein</topology>
    </subcellularLocation>
</comment>
<dbReference type="Pfam" id="PF01694">
    <property type="entry name" value="Rhomboid"/>
    <property type="match status" value="1"/>
</dbReference>
<dbReference type="SUPFAM" id="SSF144091">
    <property type="entry name" value="Rhomboid-like"/>
    <property type="match status" value="1"/>
</dbReference>
<keyword evidence="4" id="KW-0378">Hydrolase</keyword>
<evidence type="ECO:0000256" key="5">
    <source>
        <dbReference type="ARBA" id="ARBA00022989"/>
    </source>
</evidence>
<keyword evidence="5 7" id="KW-1133">Transmembrane helix</keyword>
<evidence type="ECO:0000256" key="2">
    <source>
        <dbReference type="ARBA" id="ARBA00009045"/>
    </source>
</evidence>
<evidence type="ECO:0000256" key="6">
    <source>
        <dbReference type="ARBA" id="ARBA00023136"/>
    </source>
</evidence>
<gene>
    <name evidence="9" type="ORF">B4N89_14885</name>
</gene>